<evidence type="ECO:0000313" key="3">
    <source>
        <dbReference type="EMBL" id="KAK2616870.1"/>
    </source>
</evidence>
<evidence type="ECO:0000256" key="1">
    <source>
        <dbReference type="ARBA" id="ARBA00007529"/>
    </source>
</evidence>
<dbReference type="EMBL" id="JASWJB010000002">
    <property type="protein sequence ID" value="KAK2616870.1"/>
    <property type="molecule type" value="Genomic_DNA"/>
</dbReference>
<protein>
    <recommendedName>
        <fullName evidence="5">Proline racemase</fullName>
    </recommendedName>
</protein>
<dbReference type="PANTHER" id="PTHR33442:SF5">
    <property type="entry name" value="BIFUNCTIONAL TRANS-3-HYDROXY-L-PROLINE DEHYDRATASE_2-EPIMERASE"/>
    <property type="match status" value="1"/>
</dbReference>
<feature type="active site" description="Proton donor" evidence="2">
    <location>
        <position position="223"/>
    </location>
</feature>
<sequence length="331" mass="37131">MFEKMKYFEKKRDDLRRLLLNEPRGRSAMCHNIVLPPCNPKADAGFLVMEHEEYPAMSGPNTIATTTILLETGMVPMQELLSELALDTPVGFVTVYAECEKGKCQHVEFHNVPAFVYVLDKEIEVPGLGTTKVYIAWGGMFYCLVDAGSVGLIIRPEAGAEIVRIGERIKRAVQEQTNPVQAENPEIRGVTILEFTTPLEVKDVKKTQNAVIVYPGRIDRSPCGTGAYARLAVSHARGELKEGELLYYRSIINTEFIDRGTGMTKWESTTLFVLLLRAVHVLRAAILPFCTQLTRFQKASVREIAGSWTSRMHHVQIMNIHLLLISTLPLM</sequence>
<organism evidence="3 4">
    <name type="scientific">Conoideocrella luteorostrata</name>
    <dbReference type="NCBI Taxonomy" id="1105319"/>
    <lineage>
        <taxon>Eukaryota</taxon>
        <taxon>Fungi</taxon>
        <taxon>Dikarya</taxon>
        <taxon>Ascomycota</taxon>
        <taxon>Pezizomycotina</taxon>
        <taxon>Sordariomycetes</taxon>
        <taxon>Hypocreomycetidae</taxon>
        <taxon>Hypocreales</taxon>
        <taxon>Clavicipitaceae</taxon>
        <taxon>Conoideocrella</taxon>
    </lineage>
</organism>
<feature type="active site" description="Proton acceptor" evidence="2">
    <location>
        <position position="58"/>
    </location>
</feature>
<evidence type="ECO:0000313" key="4">
    <source>
        <dbReference type="Proteomes" id="UP001251528"/>
    </source>
</evidence>
<dbReference type="GO" id="GO:0047580">
    <property type="term" value="F:4-hydroxyproline epimerase activity"/>
    <property type="evidence" value="ECO:0007669"/>
    <property type="project" value="TreeGrafter"/>
</dbReference>
<evidence type="ECO:0008006" key="5">
    <source>
        <dbReference type="Google" id="ProtNLM"/>
    </source>
</evidence>
<dbReference type="Proteomes" id="UP001251528">
    <property type="component" value="Unassembled WGS sequence"/>
</dbReference>
<dbReference type="InterPro" id="IPR008794">
    <property type="entry name" value="Pro_racemase_fam"/>
</dbReference>
<dbReference type="PANTHER" id="PTHR33442">
    <property type="entry name" value="TRANS-3-HYDROXY-L-PROLINE DEHYDRATASE"/>
    <property type="match status" value="1"/>
</dbReference>
<evidence type="ECO:0000256" key="2">
    <source>
        <dbReference type="PIRSR" id="PIRSR029792-1"/>
    </source>
</evidence>
<dbReference type="PIRSF" id="PIRSF029792">
    <property type="entry name" value="Pro_racemase"/>
    <property type="match status" value="1"/>
</dbReference>
<dbReference type="SFLD" id="SFLDS00028">
    <property type="entry name" value="Proline_Racemase"/>
    <property type="match status" value="1"/>
</dbReference>
<dbReference type="SUPFAM" id="SSF54506">
    <property type="entry name" value="Diaminopimelate epimerase-like"/>
    <property type="match status" value="1"/>
</dbReference>
<reference evidence="3" key="1">
    <citation type="submission" date="2023-06" db="EMBL/GenBank/DDBJ databases">
        <title>Conoideocrella luteorostrata (Hypocreales: Clavicipitaceae), a potential biocontrol fungus for elongate hemlock scale in United States Christmas tree production areas.</title>
        <authorList>
            <person name="Barrett H."/>
            <person name="Lovett B."/>
            <person name="Macias A.M."/>
            <person name="Stajich J.E."/>
            <person name="Kasson M.T."/>
        </authorList>
    </citation>
    <scope>NUCLEOTIDE SEQUENCE</scope>
    <source>
        <strain evidence="3">ARSEF 14590</strain>
    </source>
</reference>
<name>A0AAJ0D050_9HYPO</name>
<gene>
    <name evidence="3" type="ORF">QQS21_000248</name>
</gene>
<accession>A0AAJ0D050</accession>
<dbReference type="AlphaFoldDB" id="A0AAJ0D050"/>
<dbReference type="Gene3D" id="3.10.310.10">
    <property type="entry name" value="Diaminopimelate Epimerase, Chain A, domain 1"/>
    <property type="match status" value="2"/>
</dbReference>
<keyword evidence="4" id="KW-1185">Reference proteome</keyword>
<comment type="caution">
    <text evidence="3">The sequence shown here is derived from an EMBL/GenBank/DDBJ whole genome shotgun (WGS) entry which is preliminary data.</text>
</comment>
<proteinExistence type="inferred from homology"/>
<comment type="similarity">
    <text evidence="1">Belongs to the proline racemase family.</text>
</comment>
<dbReference type="Pfam" id="PF05544">
    <property type="entry name" value="Pro_racemase"/>
    <property type="match status" value="1"/>
</dbReference>